<reference evidence="1 2" key="1">
    <citation type="journal article" date="2014" name="Am. J. Bot.">
        <title>Genome assembly and annotation for red clover (Trifolium pratense; Fabaceae).</title>
        <authorList>
            <person name="Istvanek J."/>
            <person name="Jaros M."/>
            <person name="Krenek A."/>
            <person name="Repkova J."/>
        </authorList>
    </citation>
    <scope>NUCLEOTIDE SEQUENCE [LARGE SCALE GENOMIC DNA]</scope>
    <source>
        <strain evidence="2">cv. Tatra</strain>
        <tissue evidence="1">Young leaves</tissue>
    </source>
</reference>
<gene>
    <name evidence="1" type="ORF">L195_g062089</name>
</gene>
<accession>A0A2K3KDP3</accession>
<proteinExistence type="predicted"/>
<protein>
    <submittedName>
        <fullName evidence="1">Uncharacterized protein</fullName>
    </submittedName>
</protein>
<dbReference type="EMBL" id="ASHM01165176">
    <property type="protein sequence ID" value="PNX64383.1"/>
    <property type="molecule type" value="Genomic_DNA"/>
</dbReference>
<comment type="caution">
    <text evidence="1">The sequence shown here is derived from an EMBL/GenBank/DDBJ whole genome shotgun (WGS) entry which is preliminary data.</text>
</comment>
<organism evidence="1 2">
    <name type="scientific">Trifolium pratense</name>
    <name type="common">Red clover</name>
    <dbReference type="NCBI Taxonomy" id="57577"/>
    <lineage>
        <taxon>Eukaryota</taxon>
        <taxon>Viridiplantae</taxon>
        <taxon>Streptophyta</taxon>
        <taxon>Embryophyta</taxon>
        <taxon>Tracheophyta</taxon>
        <taxon>Spermatophyta</taxon>
        <taxon>Magnoliopsida</taxon>
        <taxon>eudicotyledons</taxon>
        <taxon>Gunneridae</taxon>
        <taxon>Pentapetalae</taxon>
        <taxon>rosids</taxon>
        <taxon>fabids</taxon>
        <taxon>Fabales</taxon>
        <taxon>Fabaceae</taxon>
        <taxon>Papilionoideae</taxon>
        <taxon>50 kb inversion clade</taxon>
        <taxon>NPAAA clade</taxon>
        <taxon>Hologalegina</taxon>
        <taxon>IRL clade</taxon>
        <taxon>Trifolieae</taxon>
        <taxon>Trifolium</taxon>
    </lineage>
</organism>
<feature type="non-terminal residue" evidence="1">
    <location>
        <position position="11"/>
    </location>
</feature>
<reference evidence="1 2" key="2">
    <citation type="journal article" date="2017" name="Front. Plant Sci.">
        <title>Gene Classification and Mining of Molecular Markers Useful in Red Clover (Trifolium pratense) Breeding.</title>
        <authorList>
            <person name="Istvanek J."/>
            <person name="Dluhosova J."/>
            <person name="Dluhos P."/>
            <person name="Patkova L."/>
            <person name="Nedelnik J."/>
            <person name="Repkova J."/>
        </authorList>
    </citation>
    <scope>NUCLEOTIDE SEQUENCE [LARGE SCALE GENOMIC DNA]</scope>
    <source>
        <strain evidence="2">cv. Tatra</strain>
        <tissue evidence="1">Young leaves</tissue>
    </source>
</reference>
<evidence type="ECO:0000313" key="1">
    <source>
        <dbReference type="EMBL" id="PNX64383.1"/>
    </source>
</evidence>
<name>A0A2K3KDP3_TRIPR</name>
<sequence length="11" mass="1255">MVGNDVEYMTP</sequence>
<evidence type="ECO:0000313" key="2">
    <source>
        <dbReference type="Proteomes" id="UP000236291"/>
    </source>
</evidence>
<dbReference type="Proteomes" id="UP000236291">
    <property type="component" value="Unassembled WGS sequence"/>
</dbReference>